<gene>
    <name evidence="2" type="ORF">A4U43_C07F5100</name>
</gene>
<feature type="compositionally biased region" description="Polar residues" evidence="1">
    <location>
        <begin position="42"/>
        <end position="53"/>
    </location>
</feature>
<feature type="compositionally biased region" description="Basic and acidic residues" evidence="1">
    <location>
        <begin position="54"/>
        <end position="66"/>
    </location>
</feature>
<dbReference type="AlphaFoldDB" id="A0A5P1E9G3"/>
<evidence type="ECO:0000256" key="1">
    <source>
        <dbReference type="SAM" id="MobiDB-lite"/>
    </source>
</evidence>
<reference evidence="3" key="1">
    <citation type="journal article" date="2017" name="Nat. Commun.">
        <title>The asparagus genome sheds light on the origin and evolution of a young Y chromosome.</title>
        <authorList>
            <person name="Harkess A."/>
            <person name="Zhou J."/>
            <person name="Xu C."/>
            <person name="Bowers J.E."/>
            <person name="Van der Hulst R."/>
            <person name="Ayyampalayam S."/>
            <person name="Mercati F."/>
            <person name="Riccardi P."/>
            <person name="McKain M.R."/>
            <person name="Kakrana A."/>
            <person name="Tang H."/>
            <person name="Ray J."/>
            <person name="Groenendijk J."/>
            <person name="Arikit S."/>
            <person name="Mathioni S.M."/>
            <person name="Nakano M."/>
            <person name="Shan H."/>
            <person name="Telgmann-Rauber A."/>
            <person name="Kanno A."/>
            <person name="Yue Z."/>
            <person name="Chen H."/>
            <person name="Li W."/>
            <person name="Chen Y."/>
            <person name="Xu X."/>
            <person name="Zhang Y."/>
            <person name="Luo S."/>
            <person name="Chen H."/>
            <person name="Gao J."/>
            <person name="Mao Z."/>
            <person name="Pires J.C."/>
            <person name="Luo M."/>
            <person name="Kudrna D."/>
            <person name="Wing R.A."/>
            <person name="Meyers B.C."/>
            <person name="Yi K."/>
            <person name="Kong H."/>
            <person name="Lavrijsen P."/>
            <person name="Sunseri F."/>
            <person name="Falavigna A."/>
            <person name="Ye Y."/>
            <person name="Leebens-Mack J.H."/>
            <person name="Chen G."/>
        </authorList>
    </citation>
    <scope>NUCLEOTIDE SEQUENCE [LARGE SCALE GENOMIC DNA]</scope>
    <source>
        <strain evidence="3">cv. DH0086</strain>
    </source>
</reference>
<organism evidence="2 3">
    <name type="scientific">Asparagus officinalis</name>
    <name type="common">Garden asparagus</name>
    <dbReference type="NCBI Taxonomy" id="4686"/>
    <lineage>
        <taxon>Eukaryota</taxon>
        <taxon>Viridiplantae</taxon>
        <taxon>Streptophyta</taxon>
        <taxon>Embryophyta</taxon>
        <taxon>Tracheophyta</taxon>
        <taxon>Spermatophyta</taxon>
        <taxon>Magnoliopsida</taxon>
        <taxon>Liliopsida</taxon>
        <taxon>Asparagales</taxon>
        <taxon>Asparagaceae</taxon>
        <taxon>Asparagoideae</taxon>
        <taxon>Asparagus</taxon>
    </lineage>
</organism>
<keyword evidence="3" id="KW-1185">Reference proteome</keyword>
<dbReference type="EMBL" id="CM007387">
    <property type="protein sequence ID" value="ONK62536.1"/>
    <property type="molecule type" value="Genomic_DNA"/>
</dbReference>
<dbReference type="Proteomes" id="UP000243459">
    <property type="component" value="Chromosome 7"/>
</dbReference>
<evidence type="ECO:0000313" key="3">
    <source>
        <dbReference type="Proteomes" id="UP000243459"/>
    </source>
</evidence>
<dbReference type="Gramene" id="ONK62536">
    <property type="protein sequence ID" value="ONK62536"/>
    <property type="gene ID" value="A4U43_C07F5100"/>
</dbReference>
<feature type="region of interest" description="Disordered" evidence="1">
    <location>
        <begin position="42"/>
        <end position="74"/>
    </location>
</feature>
<name>A0A5P1E9G3_ASPOF</name>
<protein>
    <submittedName>
        <fullName evidence="2">Uncharacterized protein</fullName>
    </submittedName>
</protein>
<evidence type="ECO:0000313" key="2">
    <source>
        <dbReference type="EMBL" id="ONK62536.1"/>
    </source>
</evidence>
<sequence length="84" mass="9667">MPSSSPRPASPPTFDFRRDARRASLLRARPFFHIAIPQTSVGSKVLRHSQSSTRDLRRAREARDSHGWPVEPPRQSTMIFFPRL</sequence>
<proteinExistence type="predicted"/>
<accession>A0A5P1E9G3</accession>